<dbReference type="InterPro" id="IPR032408">
    <property type="entry name" value="RisS_PPD"/>
</dbReference>
<dbReference type="PROSITE" id="PS50885">
    <property type="entry name" value="HAMP"/>
    <property type="match status" value="1"/>
</dbReference>
<keyword evidence="19" id="KW-1185">Reference proteome</keyword>
<reference evidence="18 19" key="1">
    <citation type="submission" date="2018-06" db="EMBL/GenBank/DDBJ databases">
        <title>Azoarcus communis strain SWub3 genome.</title>
        <authorList>
            <person name="Zorraquino Salvo V."/>
            <person name="Toubiana D."/>
            <person name="Blumwald E."/>
        </authorList>
    </citation>
    <scope>NUCLEOTIDE SEQUENCE [LARGE SCALE GENOMIC DNA]</scope>
    <source>
        <strain evidence="18 19">SWub3</strain>
    </source>
</reference>
<dbReference type="Pfam" id="PF00512">
    <property type="entry name" value="HisKA"/>
    <property type="match status" value="1"/>
</dbReference>
<evidence type="ECO:0000313" key="19">
    <source>
        <dbReference type="Proteomes" id="UP000248259"/>
    </source>
</evidence>
<dbReference type="EMBL" id="QKOE01000019">
    <property type="protein sequence ID" value="PZA14980.1"/>
    <property type="molecule type" value="Genomic_DNA"/>
</dbReference>
<dbReference type="InterPro" id="IPR050980">
    <property type="entry name" value="2C_sensor_his_kinase"/>
</dbReference>
<evidence type="ECO:0000256" key="6">
    <source>
        <dbReference type="ARBA" id="ARBA00022553"/>
    </source>
</evidence>
<dbReference type="InterPro" id="IPR003594">
    <property type="entry name" value="HATPase_dom"/>
</dbReference>
<dbReference type="Pfam" id="PF00672">
    <property type="entry name" value="HAMP"/>
    <property type="match status" value="1"/>
</dbReference>
<dbReference type="SUPFAM" id="SSF47384">
    <property type="entry name" value="Homodimeric domain of signal transducing histidine kinase"/>
    <property type="match status" value="1"/>
</dbReference>
<evidence type="ECO:0000256" key="3">
    <source>
        <dbReference type="ARBA" id="ARBA00012438"/>
    </source>
</evidence>
<keyword evidence="6" id="KW-0597">Phosphoprotein</keyword>
<gene>
    <name evidence="18" type="ORF">DNK49_19260</name>
</gene>
<sequence length="488" mass="53951">MTASQPAATERRVDRRPRLRRLRALGRFLSGWLPRTLLWQTFLLVALLFTLVLAVWSQIFRYFEEGPRAKDVAQMVVSVVNLTRTALINADAGRRSELLIELAALEGIRIYPAEVSDEVQPLQDTRPMRLLIAEVRRNLGEHTRFASRWKTLDGFWISFRLDADDADEYWAMLPPERIAKPHALEWLAWGGAALILALLGAFLIVSRIGTPLRLVARAARMVGSGQTPPPLPESGPQEISVVARAINQMAGDLARTDADRTLILAGVSHDLRTPLARLRLGIEMSGAPEDEITAMVADIEEMDRIIGQFLDFGRGVPQEPLEQVDIRRMVLDLIEPYRLRGTLVTLSLPENMAELLVQARSLPLRRALANLIDNALRYAGTALPLDVSVEVDAEQLSIEVADRGPGIPPDQVDRMRHPFTRLEQARSNTKGAGLGLAIVERIMQSHHGRLDLLPREGGGLRAILRIPITASSSSRARMAASSGGVQGA</sequence>
<evidence type="ECO:0000256" key="13">
    <source>
        <dbReference type="ARBA" id="ARBA00023012"/>
    </source>
</evidence>
<dbReference type="Proteomes" id="UP000248259">
    <property type="component" value="Unassembled WGS sequence"/>
</dbReference>
<dbReference type="SUPFAM" id="SSF55874">
    <property type="entry name" value="ATPase domain of HSP90 chaperone/DNA topoisomerase II/histidine kinase"/>
    <property type="match status" value="1"/>
</dbReference>
<evidence type="ECO:0000256" key="11">
    <source>
        <dbReference type="ARBA" id="ARBA00022840"/>
    </source>
</evidence>
<dbReference type="PRINTS" id="PR00344">
    <property type="entry name" value="BCTRLSENSOR"/>
</dbReference>
<dbReference type="Pfam" id="PF02518">
    <property type="entry name" value="HATPase_c"/>
    <property type="match status" value="1"/>
</dbReference>
<evidence type="ECO:0000256" key="4">
    <source>
        <dbReference type="ARBA" id="ARBA00022475"/>
    </source>
</evidence>
<comment type="subcellular location">
    <subcellularLocation>
        <location evidence="2">Cell inner membrane</location>
        <topology evidence="2">Multi-pass membrane protein</topology>
    </subcellularLocation>
</comment>
<keyword evidence="12 15" id="KW-1133">Transmembrane helix</keyword>
<dbReference type="CDD" id="cd00082">
    <property type="entry name" value="HisKA"/>
    <property type="match status" value="1"/>
</dbReference>
<dbReference type="Gene3D" id="3.30.450.300">
    <property type="entry name" value="Sensor histidine kinase RisS, periplasmic domain"/>
    <property type="match status" value="1"/>
</dbReference>
<dbReference type="PANTHER" id="PTHR44936">
    <property type="entry name" value="SENSOR PROTEIN CREC"/>
    <property type="match status" value="1"/>
</dbReference>
<protein>
    <recommendedName>
        <fullName evidence="3">histidine kinase</fullName>
        <ecNumber evidence="3">2.7.13.3</ecNumber>
    </recommendedName>
</protein>
<keyword evidence="10 18" id="KW-0418">Kinase</keyword>
<dbReference type="Gene3D" id="1.10.287.130">
    <property type="match status" value="1"/>
</dbReference>
<keyword evidence="14 15" id="KW-0472">Membrane</keyword>
<keyword evidence="9" id="KW-0547">Nucleotide-binding</keyword>
<accession>A0A323UTI3</accession>
<dbReference type="InterPro" id="IPR003660">
    <property type="entry name" value="HAMP_dom"/>
</dbReference>
<keyword evidence="4" id="KW-1003">Cell membrane</keyword>
<dbReference type="GO" id="GO:0005524">
    <property type="term" value="F:ATP binding"/>
    <property type="evidence" value="ECO:0007669"/>
    <property type="project" value="UniProtKB-KW"/>
</dbReference>
<dbReference type="OrthoDB" id="9804645at2"/>
<proteinExistence type="predicted"/>
<dbReference type="GO" id="GO:0000155">
    <property type="term" value="F:phosphorelay sensor kinase activity"/>
    <property type="evidence" value="ECO:0007669"/>
    <property type="project" value="InterPro"/>
</dbReference>
<evidence type="ECO:0000256" key="9">
    <source>
        <dbReference type="ARBA" id="ARBA00022741"/>
    </source>
</evidence>
<comment type="catalytic activity">
    <reaction evidence="1">
        <text>ATP + protein L-histidine = ADP + protein N-phospho-L-histidine.</text>
        <dbReference type="EC" id="2.7.13.3"/>
    </reaction>
</comment>
<evidence type="ECO:0000256" key="1">
    <source>
        <dbReference type="ARBA" id="ARBA00000085"/>
    </source>
</evidence>
<dbReference type="EC" id="2.7.13.3" evidence="3"/>
<dbReference type="InterPro" id="IPR003661">
    <property type="entry name" value="HisK_dim/P_dom"/>
</dbReference>
<comment type="caution">
    <text evidence="18">The sequence shown here is derived from an EMBL/GenBank/DDBJ whole genome shotgun (WGS) entry which is preliminary data.</text>
</comment>
<feature type="transmembrane region" description="Helical" evidence="15">
    <location>
        <begin position="186"/>
        <end position="205"/>
    </location>
</feature>
<dbReference type="SMART" id="SM00388">
    <property type="entry name" value="HisKA"/>
    <property type="match status" value="1"/>
</dbReference>
<evidence type="ECO:0000256" key="2">
    <source>
        <dbReference type="ARBA" id="ARBA00004429"/>
    </source>
</evidence>
<dbReference type="PANTHER" id="PTHR44936:SF5">
    <property type="entry name" value="SENSOR HISTIDINE KINASE ENVZ"/>
    <property type="match status" value="1"/>
</dbReference>
<evidence type="ECO:0000256" key="15">
    <source>
        <dbReference type="SAM" id="Phobius"/>
    </source>
</evidence>
<keyword evidence="7" id="KW-0808">Transferase</keyword>
<dbReference type="GO" id="GO:0005886">
    <property type="term" value="C:plasma membrane"/>
    <property type="evidence" value="ECO:0007669"/>
    <property type="project" value="UniProtKB-SubCell"/>
</dbReference>
<evidence type="ECO:0000256" key="5">
    <source>
        <dbReference type="ARBA" id="ARBA00022519"/>
    </source>
</evidence>
<dbReference type="Pfam" id="PF16524">
    <property type="entry name" value="RisS_PPD"/>
    <property type="match status" value="1"/>
</dbReference>
<evidence type="ECO:0000259" key="16">
    <source>
        <dbReference type="PROSITE" id="PS50109"/>
    </source>
</evidence>
<evidence type="ECO:0000256" key="10">
    <source>
        <dbReference type="ARBA" id="ARBA00022777"/>
    </source>
</evidence>
<keyword evidence="11" id="KW-0067">ATP-binding</keyword>
<name>A0A323UTI3_9RHOO</name>
<evidence type="ECO:0000259" key="17">
    <source>
        <dbReference type="PROSITE" id="PS50885"/>
    </source>
</evidence>
<dbReference type="InterPro" id="IPR036890">
    <property type="entry name" value="HATPase_C_sf"/>
</dbReference>
<dbReference type="InterPro" id="IPR036097">
    <property type="entry name" value="HisK_dim/P_sf"/>
</dbReference>
<dbReference type="AlphaFoldDB" id="A0A323UTI3"/>
<keyword evidence="8 15" id="KW-0812">Transmembrane</keyword>
<feature type="domain" description="HAMP" evidence="17">
    <location>
        <begin position="206"/>
        <end position="258"/>
    </location>
</feature>
<feature type="transmembrane region" description="Helical" evidence="15">
    <location>
        <begin position="37"/>
        <end position="60"/>
    </location>
</feature>
<dbReference type="SMART" id="SM00387">
    <property type="entry name" value="HATPase_c"/>
    <property type="match status" value="1"/>
</dbReference>
<evidence type="ECO:0000256" key="8">
    <source>
        <dbReference type="ARBA" id="ARBA00022692"/>
    </source>
</evidence>
<dbReference type="InterPro" id="IPR038421">
    <property type="entry name" value="RisS_PPD_sf"/>
</dbReference>
<feature type="domain" description="Histidine kinase" evidence="16">
    <location>
        <begin position="266"/>
        <end position="470"/>
    </location>
</feature>
<dbReference type="InterPro" id="IPR005467">
    <property type="entry name" value="His_kinase_dom"/>
</dbReference>
<keyword evidence="5" id="KW-0997">Cell inner membrane</keyword>
<evidence type="ECO:0000256" key="7">
    <source>
        <dbReference type="ARBA" id="ARBA00022679"/>
    </source>
</evidence>
<dbReference type="CDD" id="cd06225">
    <property type="entry name" value="HAMP"/>
    <property type="match status" value="1"/>
</dbReference>
<evidence type="ECO:0000313" key="18">
    <source>
        <dbReference type="EMBL" id="PZA14980.1"/>
    </source>
</evidence>
<keyword evidence="13" id="KW-0902">Two-component regulatory system</keyword>
<dbReference type="Gene3D" id="3.30.565.10">
    <property type="entry name" value="Histidine kinase-like ATPase, C-terminal domain"/>
    <property type="match status" value="1"/>
</dbReference>
<evidence type="ECO:0000256" key="14">
    <source>
        <dbReference type="ARBA" id="ARBA00023136"/>
    </source>
</evidence>
<organism evidence="18 19">
    <name type="scientific">Parazoarcus communis SWub3 = DSM 12120</name>
    <dbReference type="NCBI Taxonomy" id="1121029"/>
    <lineage>
        <taxon>Bacteria</taxon>
        <taxon>Pseudomonadati</taxon>
        <taxon>Pseudomonadota</taxon>
        <taxon>Betaproteobacteria</taxon>
        <taxon>Rhodocyclales</taxon>
        <taxon>Zoogloeaceae</taxon>
        <taxon>Parazoarcus</taxon>
    </lineage>
</organism>
<dbReference type="PROSITE" id="PS50109">
    <property type="entry name" value="HIS_KIN"/>
    <property type="match status" value="1"/>
</dbReference>
<dbReference type="InterPro" id="IPR004358">
    <property type="entry name" value="Sig_transdc_His_kin-like_C"/>
</dbReference>
<dbReference type="SMART" id="SM00304">
    <property type="entry name" value="HAMP"/>
    <property type="match status" value="1"/>
</dbReference>
<evidence type="ECO:0000256" key="12">
    <source>
        <dbReference type="ARBA" id="ARBA00022989"/>
    </source>
</evidence>